<dbReference type="GO" id="GO:0008734">
    <property type="term" value="F:L-aspartate oxidase activity"/>
    <property type="evidence" value="ECO:0007669"/>
    <property type="project" value="UniProtKB-EC"/>
</dbReference>
<name>A0A7V3YHL7_9BACT</name>
<dbReference type="SUPFAM" id="SSF56425">
    <property type="entry name" value="Succinate dehydrogenase/fumarate reductase flavoprotein, catalytic domain"/>
    <property type="match status" value="1"/>
</dbReference>
<evidence type="ECO:0000256" key="3">
    <source>
        <dbReference type="ARBA" id="ARBA00008562"/>
    </source>
</evidence>
<comment type="cofactor">
    <cofactor evidence="1">
        <name>FAD</name>
        <dbReference type="ChEBI" id="CHEBI:57692"/>
    </cofactor>
</comment>
<dbReference type="SUPFAM" id="SSF51905">
    <property type="entry name" value="FAD/NAD(P)-binding domain"/>
    <property type="match status" value="1"/>
</dbReference>
<evidence type="ECO:0000256" key="8">
    <source>
        <dbReference type="ARBA" id="ARBA00023002"/>
    </source>
</evidence>
<dbReference type="InterPro" id="IPR027477">
    <property type="entry name" value="Succ_DH/fumarate_Rdtase_cat_sf"/>
</dbReference>
<evidence type="ECO:0000256" key="9">
    <source>
        <dbReference type="ARBA" id="ARBA00048305"/>
    </source>
</evidence>
<comment type="similarity">
    <text evidence="3">Belongs to the FAD-dependent oxidoreductase 2 family. NadB subfamily.</text>
</comment>
<evidence type="ECO:0000256" key="5">
    <source>
        <dbReference type="ARBA" id="ARBA00022630"/>
    </source>
</evidence>
<evidence type="ECO:0000256" key="4">
    <source>
        <dbReference type="ARBA" id="ARBA00012173"/>
    </source>
</evidence>
<evidence type="ECO:0000256" key="2">
    <source>
        <dbReference type="ARBA" id="ARBA00004950"/>
    </source>
</evidence>
<dbReference type="EC" id="1.4.3.16" evidence="4"/>
<dbReference type="InterPro" id="IPR005288">
    <property type="entry name" value="NadB"/>
</dbReference>
<dbReference type="InterPro" id="IPR003953">
    <property type="entry name" value="FAD-dep_OxRdtase_2_FAD-bd"/>
</dbReference>
<keyword evidence="5" id="KW-0285">Flavoprotein</keyword>
<evidence type="ECO:0000256" key="1">
    <source>
        <dbReference type="ARBA" id="ARBA00001974"/>
    </source>
</evidence>
<dbReference type="Gene3D" id="3.90.700.10">
    <property type="entry name" value="Succinate dehydrogenase/fumarate reductase flavoprotein, catalytic domain"/>
    <property type="match status" value="1"/>
</dbReference>
<dbReference type="UniPathway" id="UPA00253">
    <property type="reaction ID" value="UER00326"/>
</dbReference>
<comment type="pathway">
    <text evidence="2">Cofactor biosynthesis; NAD(+) biosynthesis; iminoaspartate from L-aspartate (oxidase route): step 1/1.</text>
</comment>
<dbReference type="InterPro" id="IPR037099">
    <property type="entry name" value="Fum_R/Succ_DH_flav-like_C_sf"/>
</dbReference>
<comment type="catalytic activity">
    <reaction evidence="9">
        <text>L-aspartate + O2 = iminosuccinate + H2O2</text>
        <dbReference type="Rhea" id="RHEA:25876"/>
        <dbReference type="ChEBI" id="CHEBI:15379"/>
        <dbReference type="ChEBI" id="CHEBI:16240"/>
        <dbReference type="ChEBI" id="CHEBI:29991"/>
        <dbReference type="ChEBI" id="CHEBI:77875"/>
        <dbReference type="EC" id="1.4.3.16"/>
    </reaction>
    <physiologicalReaction direction="left-to-right" evidence="9">
        <dbReference type="Rhea" id="RHEA:25877"/>
    </physiologicalReaction>
</comment>
<organism evidence="12">
    <name type="scientific">Candidatus Caldatribacterium californiense</name>
    <dbReference type="NCBI Taxonomy" id="1454726"/>
    <lineage>
        <taxon>Bacteria</taxon>
        <taxon>Pseudomonadati</taxon>
        <taxon>Atribacterota</taxon>
        <taxon>Atribacteria</taxon>
        <taxon>Atribacterales</taxon>
        <taxon>Candidatus Caldatribacteriaceae</taxon>
        <taxon>Candidatus Caldatribacterium</taxon>
    </lineage>
</organism>
<proteinExistence type="inferred from homology"/>
<dbReference type="GO" id="GO:0009435">
    <property type="term" value="P:NAD+ biosynthetic process"/>
    <property type="evidence" value="ECO:0007669"/>
    <property type="project" value="UniProtKB-UniPathway"/>
</dbReference>
<keyword evidence="7" id="KW-0274">FAD</keyword>
<comment type="caution">
    <text evidence="12">The sequence shown here is derived from an EMBL/GenBank/DDBJ whole genome shotgun (WGS) entry which is preliminary data.</text>
</comment>
<evidence type="ECO:0000256" key="7">
    <source>
        <dbReference type="ARBA" id="ARBA00022827"/>
    </source>
</evidence>
<feature type="domain" description="FAD-dependent oxidoreductase 2 FAD-binding" evidence="11">
    <location>
        <begin position="4"/>
        <end position="388"/>
    </location>
</feature>
<evidence type="ECO:0000256" key="6">
    <source>
        <dbReference type="ARBA" id="ARBA00022642"/>
    </source>
</evidence>
<dbReference type="AlphaFoldDB" id="A0A7V3YHL7"/>
<accession>A0A7V3YHL7</accession>
<dbReference type="PANTHER" id="PTHR42716">
    <property type="entry name" value="L-ASPARTATE OXIDASE"/>
    <property type="match status" value="1"/>
</dbReference>
<sequence>MVYDALVVGNGIAGSCTALFLARQGKSVCLVTKASSLDETNTARAQGGIVFRGEGDTTDLLLGDILRASAFSSCRKSARILARLGPMLVRRFLIEELRVPFERKKDGAWDLFQEGAHSLRRILHVKDYTGKAIQERLNEAVLKERNITLLSGTFVVELITSLHLADFAFRYNPPECFGAYVLRGNEVIPIFAHATVLATGGLNAIFRHSSGGPWCTGDGFALAWRAQATLVNMEYIQFHPTLLYSPGEPYAFLISEAVRGEGAVLLDREGKPFLERFHPLGNLAPRDVVARAIFQTMKEEGIPHVFLDLSPLGAEKIHTAFPEIFEELRRRGFDATRDPIPVVPGAHFACGGVLSDSWGRTTVRRLYAVGEVACTGVHGTNRLASTSLLEGLVFAFRAARSIASSEPPLVPPPLLPFPEQVGEPPEECLLAEFRRTVQETMWEYVGLEREKAGLFRALDRLLEVKRSVLSLRQRYGISAPLKELENMVDTALLVTRAALQNPLSFGTPLTRSGRAPFSPGGSQDGQS</sequence>
<dbReference type="Gene3D" id="3.50.50.60">
    <property type="entry name" value="FAD/NAD(P)-binding domain"/>
    <property type="match status" value="1"/>
</dbReference>
<evidence type="ECO:0000313" key="12">
    <source>
        <dbReference type="EMBL" id="HGI31249.1"/>
    </source>
</evidence>
<reference evidence="12" key="1">
    <citation type="journal article" date="2020" name="mSystems">
        <title>Genome- and Community-Level Interaction Insights into Carbon Utilization and Element Cycling Functions of Hydrothermarchaeota in Hydrothermal Sediment.</title>
        <authorList>
            <person name="Zhou Z."/>
            <person name="Liu Y."/>
            <person name="Xu W."/>
            <person name="Pan J."/>
            <person name="Luo Z.H."/>
            <person name="Li M."/>
        </authorList>
    </citation>
    <scope>NUCLEOTIDE SEQUENCE [LARGE SCALE GENOMIC DNA]</scope>
    <source>
        <strain evidence="12">SpSt-747</strain>
    </source>
</reference>
<dbReference type="Gene3D" id="1.20.58.100">
    <property type="entry name" value="Fumarate reductase/succinate dehydrogenase flavoprotein-like, C-terminal domain"/>
    <property type="match status" value="1"/>
</dbReference>
<keyword evidence="8" id="KW-0560">Oxidoreductase</keyword>
<gene>
    <name evidence="12" type="ORF">ENV30_08105</name>
</gene>
<dbReference type="Pfam" id="PF00890">
    <property type="entry name" value="FAD_binding_2"/>
    <property type="match status" value="1"/>
</dbReference>
<dbReference type="InterPro" id="IPR036188">
    <property type="entry name" value="FAD/NAD-bd_sf"/>
</dbReference>
<dbReference type="FunFam" id="3.90.700.10:FF:000002">
    <property type="entry name" value="L-aspartate oxidase"/>
    <property type="match status" value="1"/>
</dbReference>
<feature type="region of interest" description="Disordered" evidence="10">
    <location>
        <begin position="505"/>
        <end position="527"/>
    </location>
</feature>
<dbReference type="EMBL" id="DTFV01000116">
    <property type="protein sequence ID" value="HGI31249.1"/>
    <property type="molecule type" value="Genomic_DNA"/>
</dbReference>
<keyword evidence="6" id="KW-0662">Pyridine nucleotide biosynthesis</keyword>
<dbReference type="PRINTS" id="PR00368">
    <property type="entry name" value="FADPNR"/>
</dbReference>
<dbReference type="SUPFAM" id="SSF46977">
    <property type="entry name" value="Succinate dehydrogenase/fumarate reductase flavoprotein C-terminal domain"/>
    <property type="match status" value="1"/>
</dbReference>
<protein>
    <recommendedName>
        <fullName evidence="4">L-aspartate oxidase</fullName>
        <ecNumber evidence="4">1.4.3.16</ecNumber>
    </recommendedName>
</protein>
<evidence type="ECO:0000256" key="10">
    <source>
        <dbReference type="SAM" id="MobiDB-lite"/>
    </source>
</evidence>
<evidence type="ECO:0000259" key="11">
    <source>
        <dbReference type="Pfam" id="PF00890"/>
    </source>
</evidence>
<dbReference type="PANTHER" id="PTHR42716:SF2">
    <property type="entry name" value="L-ASPARTATE OXIDASE, CHLOROPLASTIC"/>
    <property type="match status" value="1"/>
</dbReference>